<dbReference type="GO" id="GO:0019521">
    <property type="term" value="P:D-gluconate metabolic process"/>
    <property type="evidence" value="ECO:0007669"/>
    <property type="project" value="UniProtKB-KW"/>
</dbReference>
<dbReference type="InterPro" id="IPR008927">
    <property type="entry name" value="6-PGluconate_DH-like_C_sf"/>
</dbReference>
<reference evidence="11" key="1">
    <citation type="submission" date="2015-03" db="EMBL/GenBank/DDBJ databases">
        <authorList>
            <person name="Murphy D."/>
        </authorList>
    </citation>
    <scope>NUCLEOTIDE SEQUENCE [LARGE SCALE GENOMIC DNA]</scope>
    <source>
        <strain evidence="11">WS 4560</strain>
    </source>
</reference>
<evidence type="ECO:0000256" key="2">
    <source>
        <dbReference type="ARBA" id="ARBA00011738"/>
    </source>
</evidence>
<dbReference type="InterPro" id="IPR006114">
    <property type="entry name" value="6PGDH_C"/>
</dbReference>
<dbReference type="InterPro" id="IPR006184">
    <property type="entry name" value="6PGdom_BS"/>
</dbReference>
<dbReference type="GO" id="GO:0050661">
    <property type="term" value="F:NADP binding"/>
    <property type="evidence" value="ECO:0007669"/>
    <property type="project" value="InterPro"/>
</dbReference>
<dbReference type="EMBL" id="JAARRL010000006">
    <property type="protein sequence ID" value="MBC1500062.1"/>
    <property type="molecule type" value="Genomic_DNA"/>
</dbReference>
<dbReference type="Pfam" id="PF00393">
    <property type="entry name" value="6PGD"/>
    <property type="match status" value="1"/>
</dbReference>
<dbReference type="PANTHER" id="PTHR11811">
    <property type="entry name" value="6-PHOSPHOGLUCONATE DEHYDROGENASE"/>
    <property type="match status" value="1"/>
</dbReference>
<keyword evidence="13" id="KW-1185">Reference proteome</keyword>
<dbReference type="EC" id="1.1.1.44" evidence="5 9"/>
<keyword evidence="3 5" id="KW-0560">Oxidoreductase</keyword>
<proteinExistence type="inferred from homology"/>
<dbReference type="InterPro" id="IPR006115">
    <property type="entry name" value="6PGDH_NADP-bd"/>
</dbReference>
<reference evidence="13" key="2">
    <citation type="submission" date="2015-03" db="EMBL/GenBank/DDBJ databases">
        <authorList>
            <person name="Ferrari E."/>
            <person name="Walter M.C."/>
            <person name="Huptas C."/>
            <person name="Scherer S."/>
            <person name="Mueller-Herbst S."/>
        </authorList>
    </citation>
    <scope>NUCLEOTIDE SEQUENCE [LARGE SCALE GENOMIC DNA]</scope>
    <source>
        <strain evidence="13">LWP01</strain>
    </source>
</reference>
<dbReference type="FunFam" id="1.10.1040.10:FF:000002">
    <property type="entry name" value="6-phosphogluconate dehydrogenase, decarboxylating"/>
    <property type="match status" value="1"/>
</dbReference>
<comment type="pathway">
    <text evidence="5 9">Carbohydrate degradation; pentose phosphate pathway; D-ribulose 5-phosphate from D-glucose 6-phosphate (oxidative stage): step 3/3.</text>
</comment>
<evidence type="ECO:0000256" key="9">
    <source>
        <dbReference type="RuleBase" id="RU000485"/>
    </source>
</evidence>
<evidence type="ECO:0000256" key="6">
    <source>
        <dbReference type="PIRSR" id="PIRSR000109-1"/>
    </source>
</evidence>
<keyword evidence="5 9" id="KW-0570">Pentose shunt</keyword>
<dbReference type="PRINTS" id="PR00076">
    <property type="entry name" value="6PGDHDRGNASE"/>
</dbReference>
<evidence type="ECO:0000256" key="1">
    <source>
        <dbReference type="ARBA" id="ARBA00008419"/>
    </source>
</evidence>
<feature type="binding site" description="in other chain" evidence="7">
    <location>
        <position position="190"/>
    </location>
    <ligand>
        <name>substrate</name>
        <note>ligand shared between dimeric partners</note>
    </ligand>
</feature>
<sequence length="472" mass="51978">MAKQEIGVIGMGVMGRNLALNIESRGYSVSIFNRSSEKTKAVAEAHSDKKLFPTYNLEEFVNSIEVPRRILLMVQAGAATDMMIDAVKPFLSQGDILIDGGNTFFKDTIRRNKMLSEEGFNFIGTGVSGGEEGALKGPSIMPGGQRKAYDLVAPILQEIAAVADGEACVTYIGPDGAGHYVKMVHNGIEYGDMQLIAEAYTILKQIGGLTNDELAEVFTEWNEGELDSYLIQITKNIVKTKDPETGKPIVDVILDKAGQKGTGKWTSQSALDLGVPLSLITESVFARYISALKEERVHASTVLTGPSNYSFNGDKKAFVESVRRALYFSKIASYAQGFAQMKAASDEYDWDLQYGEIAKIFRAGCIIRARFLQKITDAYNNDKNLNNLLLDPYFKDIAHNYQDALREVVAESVKAGIPVPTFTAAISYYDSYRAAVLPANLIQAQRDYFGAHTYERVDKAGVFHTEWPEIGE</sequence>
<dbReference type="UniPathway" id="UPA00115">
    <property type="reaction ID" value="UER00410"/>
</dbReference>
<dbReference type="Pfam" id="PF03446">
    <property type="entry name" value="NAD_binding_2"/>
    <property type="match status" value="1"/>
</dbReference>
<dbReference type="GO" id="GO:0004616">
    <property type="term" value="F:phosphogluconate dehydrogenase (decarboxylating) activity"/>
    <property type="evidence" value="ECO:0007669"/>
    <property type="project" value="UniProtKB-EC"/>
</dbReference>
<dbReference type="InterPro" id="IPR013328">
    <property type="entry name" value="6PGD_dom2"/>
</dbReference>
<dbReference type="KEGG" id="lwi:UE46_08475"/>
<gene>
    <name evidence="12" type="primary">gndA</name>
    <name evidence="12" type="ORF">HB943_05550</name>
    <name evidence="11" type="ORF">UE46_08475</name>
</gene>
<feature type="binding site" description="in other chain" evidence="7">
    <location>
        <position position="260"/>
    </location>
    <ligand>
        <name>substrate</name>
        <note>ligand shared between dimeric partners</note>
    </ligand>
</feature>
<dbReference type="PROSITE" id="PS00461">
    <property type="entry name" value="6PGD"/>
    <property type="match status" value="1"/>
</dbReference>
<feature type="binding site" evidence="8">
    <location>
        <position position="102"/>
    </location>
    <ligand>
        <name>NADP(+)</name>
        <dbReference type="ChEBI" id="CHEBI:58349"/>
    </ligand>
</feature>
<dbReference type="InterPro" id="IPR006183">
    <property type="entry name" value="Pgluconate_DH"/>
</dbReference>
<evidence type="ECO:0000259" key="10">
    <source>
        <dbReference type="SMART" id="SM01350"/>
    </source>
</evidence>
<evidence type="ECO:0000313" key="14">
    <source>
        <dbReference type="Proteomes" id="UP000564536"/>
    </source>
</evidence>
<dbReference type="InterPro" id="IPR036291">
    <property type="entry name" value="NAD(P)-bd_dom_sf"/>
</dbReference>
<dbReference type="SUPFAM" id="SSF51735">
    <property type="entry name" value="NAD(P)-binding Rossmann-fold domains"/>
    <property type="match status" value="1"/>
</dbReference>
<dbReference type="FunFam" id="3.40.50.720:FF:000007">
    <property type="entry name" value="6-phosphogluconate dehydrogenase, decarboxylating"/>
    <property type="match status" value="1"/>
</dbReference>
<feature type="binding site" evidence="7">
    <location>
        <position position="446"/>
    </location>
    <ligand>
        <name>substrate</name>
        <note>ligand shared between dimeric partners</note>
    </ligand>
</feature>
<dbReference type="NCBIfam" id="NF006765">
    <property type="entry name" value="PRK09287.1"/>
    <property type="match status" value="1"/>
</dbReference>
<dbReference type="RefSeq" id="WP_118907545.1">
    <property type="nucleotide sequence ID" value="NZ_CP011102.1"/>
</dbReference>
<dbReference type="PIRSF" id="PIRSF000109">
    <property type="entry name" value="6PGD"/>
    <property type="match status" value="1"/>
</dbReference>
<evidence type="ECO:0000256" key="4">
    <source>
        <dbReference type="ARBA" id="ARBA00023064"/>
    </source>
</evidence>
<dbReference type="Proteomes" id="UP000564536">
    <property type="component" value="Unassembled WGS sequence"/>
</dbReference>
<feature type="binding site" description="in other chain" evidence="7">
    <location>
        <begin position="128"/>
        <end position="130"/>
    </location>
    <ligand>
        <name>substrate</name>
        <note>ligand shared between dimeric partners</note>
    </ligand>
</feature>
<dbReference type="EMBL" id="CP011102">
    <property type="protein sequence ID" value="AQY51074.1"/>
    <property type="molecule type" value="Genomic_DNA"/>
</dbReference>
<keyword evidence="4 9" id="KW-0311">Gluconate utilization</keyword>
<feature type="binding site" description="in other chain" evidence="7">
    <location>
        <position position="287"/>
    </location>
    <ligand>
        <name>substrate</name>
        <note>ligand shared between dimeric partners</note>
    </ligand>
</feature>
<feature type="binding site" description="in other chain" evidence="7">
    <location>
        <begin position="185"/>
        <end position="186"/>
    </location>
    <ligand>
        <name>substrate</name>
        <note>ligand shared between dimeric partners</note>
    </ligand>
</feature>
<name>A0A1S7FUE3_9LIST</name>
<comment type="similarity">
    <text evidence="1 5 9">Belongs to the 6-phosphogluconate dehydrogenase family.</text>
</comment>
<dbReference type="FunFam" id="1.20.5.320:FF:000001">
    <property type="entry name" value="6-phosphogluconate dehydrogenase, decarboxylating"/>
    <property type="match status" value="1"/>
</dbReference>
<reference evidence="12 14" key="3">
    <citation type="submission" date="2020-03" db="EMBL/GenBank/DDBJ databases">
        <title>Soil Listeria distribution.</title>
        <authorList>
            <person name="Liao J."/>
            <person name="Wiedmann M."/>
        </authorList>
    </citation>
    <scope>NUCLEOTIDE SEQUENCE [LARGE SCALE GENOMIC DNA]</scope>
    <source>
        <strain evidence="12 14">FSL L7-1523</strain>
    </source>
</reference>
<feature type="binding site" evidence="7">
    <location>
        <position position="452"/>
    </location>
    <ligand>
        <name>substrate</name>
        <note>ligand shared between dimeric partners</note>
    </ligand>
</feature>
<comment type="subunit">
    <text evidence="2 5">Homodimer.</text>
</comment>
<feature type="domain" description="6-phosphogluconate dehydrogenase C-terminal" evidence="10">
    <location>
        <begin position="178"/>
        <end position="468"/>
    </location>
</feature>
<feature type="active site" description="Proton acceptor" evidence="6">
    <location>
        <position position="182"/>
    </location>
</feature>
<dbReference type="NCBIfam" id="TIGR00873">
    <property type="entry name" value="gnd"/>
    <property type="match status" value="1"/>
</dbReference>
<evidence type="ECO:0000256" key="7">
    <source>
        <dbReference type="PIRSR" id="PIRSR000109-2"/>
    </source>
</evidence>
<feature type="binding site" evidence="8">
    <location>
        <begin position="33"/>
        <end position="35"/>
    </location>
    <ligand>
        <name>NADP(+)</name>
        <dbReference type="ChEBI" id="CHEBI:58349"/>
    </ligand>
</feature>
<comment type="function">
    <text evidence="5">Catalyzes the oxidative decarboxylation of 6-phosphogluconate to ribulose 5-phosphate and CO(2), with concomitant reduction of NADP to NADPH.</text>
</comment>
<evidence type="ECO:0000313" key="13">
    <source>
        <dbReference type="Proteomes" id="UP000223060"/>
    </source>
</evidence>
<keyword evidence="5 9" id="KW-0521">NADP</keyword>
<comment type="catalytic activity">
    <reaction evidence="5 9">
        <text>6-phospho-D-gluconate + NADP(+) = D-ribulose 5-phosphate + CO2 + NADPH</text>
        <dbReference type="Rhea" id="RHEA:10116"/>
        <dbReference type="ChEBI" id="CHEBI:16526"/>
        <dbReference type="ChEBI" id="CHEBI:57783"/>
        <dbReference type="ChEBI" id="CHEBI:58121"/>
        <dbReference type="ChEBI" id="CHEBI:58349"/>
        <dbReference type="ChEBI" id="CHEBI:58759"/>
        <dbReference type="EC" id="1.1.1.44"/>
    </reaction>
</comment>
<accession>A0A1S7FUE3</accession>
<protein>
    <recommendedName>
        <fullName evidence="5 9">6-phosphogluconate dehydrogenase, decarboxylating</fullName>
        <ecNumber evidence="5 9">1.1.1.44</ecNumber>
    </recommendedName>
</protein>
<dbReference type="SUPFAM" id="SSF48179">
    <property type="entry name" value="6-phosphogluconate dehydrogenase C-terminal domain-like"/>
    <property type="match status" value="1"/>
</dbReference>
<dbReference type="Gene3D" id="1.20.5.320">
    <property type="entry name" value="6-Phosphogluconate Dehydrogenase, domain 3"/>
    <property type="match status" value="1"/>
</dbReference>
<dbReference type="AlphaFoldDB" id="A0A1S7FUE3"/>
<evidence type="ECO:0000256" key="8">
    <source>
        <dbReference type="PIRSR" id="PIRSR000109-3"/>
    </source>
</evidence>
<dbReference type="InterPro" id="IPR006113">
    <property type="entry name" value="6PGDH_Gnd/GntZ"/>
</dbReference>
<dbReference type="SMART" id="SM01350">
    <property type="entry name" value="6PGD"/>
    <property type="match status" value="1"/>
</dbReference>
<dbReference type="Proteomes" id="UP000223060">
    <property type="component" value="Chromosome"/>
</dbReference>
<evidence type="ECO:0000256" key="3">
    <source>
        <dbReference type="ARBA" id="ARBA00023002"/>
    </source>
</evidence>
<feature type="active site" description="Proton donor" evidence="6">
    <location>
        <position position="189"/>
    </location>
</feature>
<feature type="binding site" evidence="8">
    <location>
        <begin position="10"/>
        <end position="15"/>
    </location>
    <ligand>
        <name>NADP(+)</name>
        <dbReference type="ChEBI" id="CHEBI:58349"/>
    </ligand>
</feature>
<feature type="binding site" description="in other chain" evidence="7">
    <location>
        <position position="102"/>
    </location>
    <ligand>
        <name>substrate</name>
        <note>ligand shared between dimeric partners</note>
    </ligand>
</feature>
<evidence type="ECO:0000313" key="12">
    <source>
        <dbReference type="EMBL" id="MBC1500062.1"/>
    </source>
</evidence>
<feature type="binding site" evidence="8">
    <location>
        <begin position="74"/>
        <end position="76"/>
    </location>
    <ligand>
        <name>NADP(+)</name>
        <dbReference type="ChEBI" id="CHEBI:58349"/>
    </ligand>
</feature>
<evidence type="ECO:0000313" key="11">
    <source>
        <dbReference type="EMBL" id="AQY51074.1"/>
    </source>
</evidence>
<evidence type="ECO:0000256" key="5">
    <source>
        <dbReference type="PIRNR" id="PIRNR000109"/>
    </source>
</evidence>
<dbReference type="Gene3D" id="1.10.1040.10">
    <property type="entry name" value="N-(1-d-carboxylethyl)-l-norvaline Dehydrogenase, domain 2"/>
    <property type="match status" value="1"/>
</dbReference>
<organism evidence="11 13">
    <name type="scientific">Listeria weihenstephanensis</name>
    <dbReference type="NCBI Taxonomy" id="1006155"/>
    <lineage>
        <taxon>Bacteria</taxon>
        <taxon>Bacillati</taxon>
        <taxon>Bacillota</taxon>
        <taxon>Bacilli</taxon>
        <taxon>Bacillales</taxon>
        <taxon>Listeriaceae</taxon>
        <taxon>Listeria</taxon>
    </lineage>
</organism>
<dbReference type="Gene3D" id="3.40.50.720">
    <property type="entry name" value="NAD(P)-binding Rossmann-like Domain"/>
    <property type="match status" value="1"/>
</dbReference>
<dbReference type="GO" id="GO:0006098">
    <property type="term" value="P:pentose-phosphate shunt"/>
    <property type="evidence" value="ECO:0007669"/>
    <property type="project" value="UniProtKB-UniPathway"/>
</dbReference>